<dbReference type="InterPro" id="IPR029039">
    <property type="entry name" value="Flavoprotein-like_sf"/>
</dbReference>
<gene>
    <name evidence="1" type="ORF">U14_05777</name>
</gene>
<evidence type="ECO:0008006" key="3">
    <source>
        <dbReference type="Google" id="ProtNLM"/>
    </source>
</evidence>
<dbReference type="Gene3D" id="3.40.50.360">
    <property type="match status" value="1"/>
</dbReference>
<dbReference type="STRING" id="1499966.U14_05777"/>
<reference evidence="1" key="1">
    <citation type="journal article" date="2015" name="PeerJ">
        <title>First genomic representation of candidate bacterial phylum KSB3 points to enhanced environmental sensing as a trigger of wastewater bulking.</title>
        <authorList>
            <person name="Sekiguchi Y."/>
            <person name="Ohashi A."/>
            <person name="Parks D.H."/>
            <person name="Yamauchi T."/>
            <person name="Tyson G.W."/>
            <person name="Hugenholtz P."/>
        </authorList>
    </citation>
    <scope>NUCLEOTIDE SEQUENCE [LARGE SCALE GENOMIC DNA]</scope>
</reference>
<proteinExistence type="predicted"/>
<dbReference type="HOGENOM" id="CLU_1881655_0_0_0"/>
<keyword evidence="2" id="KW-1185">Reference proteome</keyword>
<accession>A0A081BSW0</accession>
<dbReference type="EMBL" id="DF820461">
    <property type="protein sequence ID" value="GAK54491.1"/>
    <property type="molecule type" value="Genomic_DNA"/>
</dbReference>
<dbReference type="SUPFAM" id="SSF52218">
    <property type="entry name" value="Flavoproteins"/>
    <property type="match status" value="1"/>
</dbReference>
<evidence type="ECO:0000313" key="2">
    <source>
        <dbReference type="Proteomes" id="UP000030700"/>
    </source>
</evidence>
<organism evidence="1">
    <name type="scientific">Candidatus Moduliflexus flocculans</name>
    <dbReference type="NCBI Taxonomy" id="1499966"/>
    <lineage>
        <taxon>Bacteria</taxon>
        <taxon>Candidatus Moduliflexota</taxon>
        <taxon>Candidatus Moduliflexia</taxon>
        <taxon>Candidatus Moduliflexales</taxon>
        <taxon>Candidatus Moduliflexaceae</taxon>
    </lineage>
</organism>
<dbReference type="Proteomes" id="UP000030700">
    <property type="component" value="Unassembled WGS sequence"/>
</dbReference>
<name>A0A081BSW0_9BACT</name>
<protein>
    <recommendedName>
        <fullName evidence="3">Flavodoxin-like domain-containing protein</fullName>
    </recommendedName>
</protein>
<dbReference type="AlphaFoldDB" id="A0A081BSW0"/>
<evidence type="ECO:0000313" key="1">
    <source>
        <dbReference type="EMBL" id="GAK54491.1"/>
    </source>
</evidence>
<sequence>MKVAILYSPKHQKLEESAKFLGRALEEQGHRAELLPFGQSDRSHNLRSYDFLYLGSVAEGIIGSKIPADVVEALKPYRGLEGIHSGAFLLKSAFGFGNTKGLTRLMGLLESQGSIVMDFQLIQRQSDCTALAKRLKR</sequence>